<comment type="caution">
    <text evidence="2">The sequence shown here is derived from an EMBL/GenBank/DDBJ whole genome shotgun (WGS) entry which is preliminary data.</text>
</comment>
<evidence type="ECO:0000313" key="2">
    <source>
        <dbReference type="EMBL" id="MPC09675.1"/>
    </source>
</evidence>
<feature type="region of interest" description="Disordered" evidence="1">
    <location>
        <begin position="48"/>
        <end position="69"/>
    </location>
</feature>
<dbReference type="EMBL" id="VSRR010000079">
    <property type="protein sequence ID" value="MPC09675.1"/>
    <property type="molecule type" value="Genomic_DNA"/>
</dbReference>
<accession>A0A5B7CK71</accession>
<sequence length="69" mass="7396">MDQGISLKAPPYHASRQAFEYTSASSGQNAHHSLPLLKTIAASPAARLPSLNLPPKRLAMSPSISKKTR</sequence>
<protein>
    <submittedName>
        <fullName evidence="2">Uncharacterized protein</fullName>
    </submittedName>
</protein>
<organism evidence="2 3">
    <name type="scientific">Portunus trituberculatus</name>
    <name type="common">Swimming crab</name>
    <name type="synonym">Neptunus trituberculatus</name>
    <dbReference type="NCBI Taxonomy" id="210409"/>
    <lineage>
        <taxon>Eukaryota</taxon>
        <taxon>Metazoa</taxon>
        <taxon>Ecdysozoa</taxon>
        <taxon>Arthropoda</taxon>
        <taxon>Crustacea</taxon>
        <taxon>Multicrustacea</taxon>
        <taxon>Malacostraca</taxon>
        <taxon>Eumalacostraca</taxon>
        <taxon>Eucarida</taxon>
        <taxon>Decapoda</taxon>
        <taxon>Pleocyemata</taxon>
        <taxon>Brachyura</taxon>
        <taxon>Eubrachyura</taxon>
        <taxon>Portunoidea</taxon>
        <taxon>Portunidae</taxon>
        <taxon>Portuninae</taxon>
        <taxon>Portunus</taxon>
    </lineage>
</organism>
<proteinExistence type="predicted"/>
<reference evidence="2 3" key="1">
    <citation type="submission" date="2019-05" db="EMBL/GenBank/DDBJ databases">
        <title>Another draft genome of Portunus trituberculatus and its Hox gene families provides insights of decapod evolution.</title>
        <authorList>
            <person name="Jeong J.-H."/>
            <person name="Song I."/>
            <person name="Kim S."/>
            <person name="Choi T."/>
            <person name="Kim D."/>
            <person name="Ryu S."/>
            <person name="Kim W."/>
        </authorList>
    </citation>
    <scope>NUCLEOTIDE SEQUENCE [LARGE SCALE GENOMIC DNA]</scope>
    <source>
        <tissue evidence="2">Muscle</tissue>
    </source>
</reference>
<name>A0A5B7CK71_PORTR</name>
<evidence type="ECO:0000256" key="1">
    <source>
        <dbReference type="SAM" id="MobiDB-lite"/>
    </source>
</evidence>
<evidence type="ECO:0000313" key="3">
    <source>
        <dbReference type="Proteomes" id="UP000324222"/>
    </source>
</evidence>
<dbReference type="Proteomes" id="UP000324222">
    <property type="component" value="Unassembled WGS sequence"/>
</dbReference>
<dbReference type="AlphaFoldDB" id="A0A5B7CK71"/>
<keyword evidence="3" id="KW-1185">Reference proteome</keyword>
<gene>
    <name evidence="2" type="ORF">E2C01_002290</name>
</gene>